<dbReference type="EMBL" id="BARU01031890">
    <property type="protein sequence ID" value="GAH64782.1"/>
    <property type="molecule type" value="Genomic_DNA"/>
</dbReference>
<gene>
    <name evidence="1" type="ORF">S03H2_50379</name>
</gene>
<accession>X1H5V0</accession>
<organism evidence="1">
    <name type="scientific">marine sediment metagenome</name>
    <dbReference type="NCBI Taxonomy" id="412755"/>
    <lineage>
        <taxon>unclassified sequences</taxon>
        <taxon>metagenomes</taxon>
        <taxon>ecological metagenomes</taxon>
    </lineage>
</organism>
<proteinExistence type="predicted"/>
<feature type="non-terminal residue" evidence="1">
    <location>
        <position position="1"/>
    </location>
</feature>
<name>X1H5V0_9ZZZZ</name>
<evidence type="ECO:0000313" key="1">
    <source>
        <dbReference type="EMBL" id="GAH64782.1"/>
    </source>
</evidence>
<sequence length="80" mass="9003">AKGYSEMTGTPITISCWGEFDKVDACIEAASKGKRHKSWSYESHKPVKARVIAKHIRGQDIEGELREKLEEFIRAIKKGA</sequence>
<protein>
    <submittedName>
        <fullName evidence="1">Uncharacterized protein</fullName>
    </submittedName>
</protein>
<dbReference type="AlphaFoldDB" id="X1H5V0"/>
<comment type="caution">
    <text evidence="1">The sequence shown here is derived from an EMBL/GenBank/DDBJ whole genome shotgun (WGS) entry which is preliminary data.</text>
</comment>
<reference evidence="1" key="1">
    <citation type="journal article" date="2014" name="Front. Microbiol.">
        <title>High frequency of phylogenetically diverse reductive dehalogenase-homologous genes in deep subseafloor sedimentary metagenomes.</title>
        <authorList>
            <person name="Kawai M."/>
            <person name="Futagami T."/>
            <person name="Toyoda A."/>
            <person name="Takaki Y."/>
            <person name="Nishi S."/>
            <person name="Hori S."/>
            <person name="Arai W."/>
            <person name="Tsubouchi T."/>
            <person name="Morono Y."/>
            <person name="Uchiyama I."/>
            <person name="Ito T."/>
            <person name="Fujiyama A."/>
            <person name="Inagaki F."/>
            <person name="Takami H."/>
        </authorList>
    </citation>
    <scope>NUCLEOTIDE SEQUENCE</scope>
    <source>
        <strain evidence="1">Expedition CK06-06</strain>
    </source>
</reference>